<sequence length="225" mass="25095">MGTDQFQRARSPQAKLQRELAILEAARRLATENSVREVTLTEIAAVVGMHKSAMLRYFETREEIFLRIAGTEWRDWSDEVCSRLSATEGADGSWIAELLVTTLLERPMFCDLLVQAPLNLEKNVSLDSVRQFKLRAIAANRSVAVELQRVAGLDLSAAVDVVTVATSMAGALWQMAEPGPRLREFYRSDPQLSHAIVEVAPRLRRTIEALVAGFPSTEPRWSADD</sequence>
<name>A0ABW9G115_9NOCA</name>
<evidence type="ECO:0000256" key="2">
    <source>
        <dbReference type="PROSITE-ProRule" id="PRU00335"/>
    </source>
</evidence>
<dbReference type="EMBL" id="JBDLNU010000007">
    <property type="protein sequence ID" value="MFM1731192.1"/>
    <property type="molecule type" value="Genomic_DNA"/>
</dbReference>
<accession>A0ABW9G115</accession>
<dbReference type="Pfam" id="PF00440">
    <property type="entry name" value="TetR_N"/>
    <property type="match status" value="1"/>
</dbReference>
<dbReference type="PROSITE" id="PS50977">
    <property type="entry name" value="HTH_TETR_2"/>
    <property type="match status" value="1"/>
</dbReference>
<dbReference type="Gene3D" id="1.10.357.10">
    <property type="entry name" value="Tetracycline Repressor, domain 2"/>
    <property type="match status" value="1"/>
</dbReference>
<comment type="caution">
    <text evidence="4">The sequence shown here is derived from an EMBL/GenBank/DDBJ whole genome shotgun (WGS) entry which is preliminary data.</text>
</comment>
<evidence type="ECO:0000313" key="5">
    <source>
        <dbReference type="Proteomes" id="UP001629744"/>
    </source>
</evidence>
<dbReference type="InterPro" id="IPR009057">
    <property type="entry name" value="Homeodomain-like_sf"/>
</dbReference>
<evidence type="ECO:0000259" key="3">
    <source>
        <dbReference type="PROSITE" id="PS50977"/>
    </source>
</evidence>
<feature type="domain" description="HTH tetR-type" evidence="3">
    <location>
        <begin position="16"/>
        <end position="76"/>
    </location>
</feature>
<proteinExistence type="predicted"/>
<keyword evidence="1 2" id="KW-0238">DNA-binding</keyword>
<dbReference type="InterPro" id="IPR041483">
    <property type="entry name" value="TetR_C_34"/>
</dbReference>
<dbReference type="Proteomes" id="UP001629744">
    <property type="component" value="Unassembled WGS sequence"/>
</dbReference>
<feature type="DNA-binding region" description="H-T-H motif" evidence="2">
    <location>
        <begin position="39"/>
        <end position="58"/>
    </location>
</feature>
<protein>
    <submittedName>
        <fullName evidence="4">TetR family transcriptional regulator</fullName>
    </submittedName>
</protein>
<dbReference type="RefSeq" id="WP_348605201.1">
    <property type="nucleotide sequence ID" value="NZ_CP157276.1"/>
</dbReference>
<dbReference type="InterPro" id="IPR001647">
    <property type="entry name" value="HTH_TetR"/>
</dbReference>
<organism evidence="4 5">
    <name type="scientific">Prescottella soli</name>
    <dbReference type="NCBI Taxonomy" id="1543852"/>
    <lineage>
        <taxon>Bacteria</taxon>
        <taxon>Bacillati</taxon>
        <taxon>Actinomycetota</taxon>
        <taxon>Actinomycetes</taxon>
        <taxon>Mycobacteriales</taxon>
        <taxon>Nocardiaceae</taxon>
        <taxon>Prescottella</taxon>
    </lineage>
</organism>
<keyword evidence="5" id="KW-1185">Reference proteome</keyword>
<evidence type="ECO:0000313" key="4">
    <source>
        <dbReference type="EMBL" id="MFM1731192.1"/>
    </source>
</evidence>
<gene>
    <name evidence="4" type="ORF">ABEU19_004748</name>
</gene>
<dbReference type="SUPFAM" id="SSF46689">
    <property type="entry name" value="Homeodomain-like"/>
    <property type="match status" value="1"/>
</dbReference>
<reference evidence="4 5" key="1">
    <citation type="submission" date="2023-11" db="EMBL/GenBank/DDBJ databases">
        <authorList>
            <person name="Val-Calvo J."/>
            <person name="Scortti M."/>
            <person name="Vazquez-Boland J."/>
        </authorList>
    </citation>
    <scope>NUCLEOTIDE SEQUENCE [LARGE SCALE GENOMIC DNA]</scope>
    <source>
        <strain evidence="4 5">DSM 46662</strain>
    </source>
</reference>
<evidence type="ECO:0000256" key="1">
    <source>
        <dbReference type="ARBA" id="ARBA00023125"/>
    </source>
</evidence>
<dbReference type="Pfam" id="PF17929">
    <property type="entry name" value="TetR_C_34"/>
    <property type="match status" value="1"/>
</dbReference>